<comment type="similarity">
    <text evidence="1">Belongs to the peptidase S49 family.</text>
</comment>
<dbReference type="PANTHER" id="PTHR42987">
    <property type="entry name" value="PEPTIDASE S49"/>
    <property type="match status" value="1"/>
</dbReference>
<accession>H8KPS3</accession>
<dbReference type="CDD" id="cd07022">
    <property type="entry name" value="S49_Sppa_36K_type"/>
    <property type="match status" value="1"/>
</dbReference>
<evidence type="ECO:0000256" key="1">
    <source>
        <dbReference type="ARBA" id="ARBA00008683"/>
    </source>
</evidence>
<keyword evidence="5" id="KW-1185">Reference proteome</keyword>
<name>H8KPS3_SOLCM</name>
<evidence type="ECO:0000313" key="4">
    <source>
        <dbReference type="EMBL" id="AFD05971.1"/>
    </source>
</evidence>
<dbReference type="OrthoDB" id="869112at2"/>
<dbReference type="InterPro" id="IPR029045">
    <property type="entry name" value="ClpP/crotonase-like_dom_sf"/>
</dbReference>
<dbReference type="Pfam" id="PF01343">
    <property type="entry name" value="Peptidase_S49"/>
    <property type="match status" value="1"/>
</dbReference>
<dbReference type="STRING" id="929556.Solca_0856"/>
<keyword evidence="4" id="KW-0645">Protease</keyword>
<dbReference type="Gene3D" id="3.90.226.10">
    <property type="entry name" value="2-enoyl-CoA Hydratase, Chain A, domain 1"/>
    <property type="match status" value="1"/>
</dbReference>
<dbReference type="eggNOG" id="COG0616">
    <property type="taxonomic scope" value="Bacteria"/>
</dbReference>
<dbReference type="InterPro" id="IPR033855">
    <property type="entry name" value="Protein_C"/>
</dbReference>
<reference evidence="4" key="1">
    <citation type="submission" date="2012-02" db="EMBL/GenBank/DDBJ databases">
        <title>The complete genome of Solitalea canadensis DSM 3403.</title>
        <authorList>
            <consortium name="US DOE Joint Genome Institute (JGI-PGF)"/>
            <person name="Lucas S."/>
            <person name="Copeland A."/>
            <person name="Lapidus A."/>
            <person name="Glavina del Rio T."/>
            <person name="Dalin E."/>
            <person name="Tice H."/>
            <person name="Bruce D."/>
            <person name="Goodwin L."/>
            <person name="Pitluck S."/>
            <person name="Peters L."/>
            <person name="Ovchinnikova G."/>
            <person name="Lu M."/>
            <person name="Kyrpides N."/>
            <person name="Mavromatis K."/>
            <person name="Ivanova N."/>
            <person name="Brettin T."/>
            <person name="Detter J.C."/>
            <person name="Han C."/>
            <person name="Larimer F."/>
            <person name="Land M."/>
            <person name="Hauser L."/>
            <person name="Markowitz V."/>
            <person name="Cheng J.-F."/>
            <person name="Hugenholtz P."/>
            <person name="Woyke T."/>
            <person name="Wu D."/>
            <person name="Spring S."/>
            <person name="Schroeder M."/>
            <person name="Kopitz M."/>
            <person name="Brambilla E."/>
            <person name="Klenk H.-P."/>
            <person name="Eisen J.A."/>
        </authorList>
    </citation>
    <scope>NUCLEOTIDE SEQUENCE</scope>
    <source>
        <strain evidence="4">DSM 3403</strain>
    </source>
</reference>
<feature type="domain" description="Peptidase S49" evidence="3">
    <location>
        <begin position="142"/>
        <end position="294"/>
    </location>
</feature>
<dbReference type="RefSeq" id="WP_014679199.1">
    <property type="nucleotide sequence ID" value="NC_017770.1"/>
</dbReference>
<dbReference type="SUPFAM" id="SSF52096">
    <property type="entry name" value="ClpP/crotonase"/>
    <property type="match status" value="1"/>
</dbReference>
<dbReference type="Proteomes" id="UP000007590">
    <property type="component" value="Chromosome"/>
</dbReference>
<organism evidence="4 5">
    <name type="scientific">Solitalea canadensis (strain ATCC 29591 / DSM 3403 / JCM 21819 / LMG 8368 / NBRC 15130 / NCIMB 12057 / USAM 9D)</name>
    <name type="common">Flexibacter canadensis</name>
    <dbReference type="NCBI Taxonomy" id="929556"/>
    <lineage>
        <taxon>Bacteria</taxon>
        <taxon>Pseudomonadati</taxon>
        <taxon>Bacteroidota</taxon>
        <taxon>Sphingobacteriia</taxon>
        <taxon>Sphingobacteriales</taxon>
        <taxon>Sphingobacteriaceae</taxon>
        <taxon>Solitalea</taxon>
    </lineage>
</organism>
<evidence type="ECO:0000313" key="5">
    <source>
        <dbReference type="Proteomes" id="UP000007590"/>
    </source>
</evidence>
<dbReference type="EMBL" id="CP003349">
    <property type="protein sequence ID" value="AFD05971.1"/>
    <property type="molecule type" value="Genomic_DNA"/>
</dbReference>
<feature type="region of interest" description="Disordered" evidence="2">
    <location>
        <begin position="376"/>
        <end position="406"/>
    </location>
</feature>
<dbReference type="GO" id="GO:0006508">
    <property type="term" value="P:proteolysis"/>
    <property type="evidence" value="ECO:0007669"/>
    <property type="project" value="UniProtKB-KW"/>
</dbReference>
<proteinExistence type="inferred from homology"/>
<keyword evidence="4" id="KW-0378">Hydrolase</keyword>
<dbReference type="KEGG" id="scn:Solca_0856"/>
<dbReference type="InterPro" id="IPR002142">
    <property type="entry name" value="Peptidase_S49"/>
</dbReference>
<feature type="compositionally biased region" description="Basic and acidic residues" evidence="2">
    <location>
        <begin position="392"/>
        <end position="406"/>
    </location>
</feature>
<dbReference type="HOGENOM" id="CLU_052505_0_0_10"/>
<dbReference type="AlphaFoldDB" id="H8KPS3"/>
<gene>
    <name evidence="4" type="ordered locus">Solca_0856</name>
</gene>
<dbReference type="PANTHER" id="PTHR42987:SF4">
    <property type="entry name" value="PROTEASE SOHB-RELATED"/>
    <property type="match status" value="1"/>
</dbReference>
<evidence type="ECO:0000256" key="2">
    <source>
        <dbReference type="SAM" id="MobiDB-lite"/>
    </source>
</evidence>
<sequence>MNNGFKLISALLRGKWLIDEAWANSHLLLVDALLEGKPVLLDDRYAGGVDEAPKTVLINVAGRTVVKTRSYTNFNDVPEGSISMISIAGPITKYGNCSLGSVDYADMINRANASPNISSILLKIDSPGGQVDGTATLADAIKNASKPVIAVIDDGMMASAAMWIGSAADEIYAMQKTDTAGSIGVYTTLADFTKSYEARGIVLHEIYSDRSPDKNKDHRDALKGKYEAVKDDLNFIADQFISVIKENRSGKLNLKHDNPFTGKMYVAEEAIKVGLIDGISTIEAVVDRLDELKNKQISNSNENMSGFKKISALKNIKAEQVLEEQLQEANAELQEEGINAVLISATAYEEYSKAGKESDDKTKDLTEKLAAANVRIKELENKPAEPVGGTPKDSKSEITTPETKDDFVTEYDLEIQALKGK</sequence>
<evidence type="ECO:0000259" key="3">
    <source>
        <dbReference type="Pfam" id="PF01343"/>
    </source>
</evidence>
<protein>
    <submittedName>
        <fullName evidence="4">ClpP class periplasmic serine protease</fullName>
    </submittedName>
</protein>
<dbReference type="GO" id="GO:0008233">
    <property type="term" value="F:peptidase activity"/>
    <property type="evidence" value="ECO:0007669"/>
    <property type="project" value="UniProtKB-KW"/>
</dbReference>